<dbReference type="AlphaFoldDB" id="A0A4R7BUU6"/>
<accession>A0A4R7BUU6</accession>
<protein>
    <submittedName>
        <fullName evidence="6">Cbb3-type cytochrome c oxidase subunit III</fullName>
    </submittedName>
</protein>
<evidence type="ECO:0000313" key="6">
    <source>
        <dbReference type="EMBL" id="TDR89584.1"/>
    </source>
</evidence>
<evidence type="ECO:0000256" key="3">
    <source>
        <dbReference type="ARBA" id="ARBA00023004"/>
    </source>
</evidence>
<dbReference type="GO" id="GO:0009055">
    <property type="term" value="F:electron transfer activity"/>
    <property type="evidence" value="ECO:0007669"/>
    <property type="project" value="InterPro"/>
</dbReference>
<gene>
    <name evidence="6" type="ORF">EV668_2416</name>
</gene>
<evidence type="ECO:0000256" key="1">
    <source>
        <dbReference type="ARBA" id="ARBA00022617"/>
    </source>
</evidence>
<dbReference type="GO" id="GO:0020037">
    <property type="term" value="F:heme binding"/>
    <property type="evidence" value="ECO:0007669"/>
    <property type="project" value="InterPro"/>
</dbReference>
<keyword evidence="1 4" id="KW-0349">Heme</keyword>
<feature type="domain" description="Cytochrome c" evidence="5">
    <location>
        <begin position="31"/>
        <end position="112"/>
    </location>
</feature>
<dbReference type="Pfam" id="PF13442">
    <property type="entry name" value="Cytochrome_CBB3"/>
    <property type="match status" value="1"/>
</dbReference>
<dbReference type="Gene3D" id="1.10.760.10">
    <property type="entry name" value="Cytochrome c-like domain"/>
    <property type="match status" value="1"/>
</dbReference>
<organism evidence="6 7">
    <name type="scientific">Enterovirga rhinocerotis</name>
    <dbReference type="NCBI Taxonomy" id="1339210"/>
    <lineage>
        <taxon>Bacteria</taxon>
        <taxon>Pseudomonadati</taxon>
        <taxon>Pseudomonadota</taxon>
        <taxon>Alphaproteobacteria</taxon>
        <taxon>Hyphomicrobiales</taxon>
        <taxon>Methylobacteriaceae</taxon>
        <taxon>Enterovirga</taxon>
    </lineage>
</organism>
<proteinExistence type="predicted"/>
<evidence type="ECO:0000256" key="4">
    <source>
        <dbReference type="PROSITE-ProRule" id="PRU00433"/>
    </source>
</evidence>
<dbReference type="InterPro" id="IPR009056">
    <property type="entry name" value="Cyt_c-like_dom"/>
</dbReference>
<dbReference type="SUPFAM" id="SSF46626">
    <property type="entry name" value="Cytochrome c"/>
    <property type="match status" value="1"/>
</dbReference>
<dbReference type="InterPro" id="IPR036909">
    <property type="entry name" value="Cyt_c-like_dom_sf"/>
</dbReference>
<dbReference type="PROSITE" id="PS51007">
    <property type="entry name" value="CYTC"/>
    <property type="match status" value="1"/>
</dbReference>
<evidence type="ECO:0000256" key="2">
    <source>
        <dbReference type="ARBA" id="ARBA00022723"/>
    </source>
</evidence>
<evidence type="ECO:0000313" key="7">
    <source>
        <dbReference type="Proteomes" id="UP000295122"/>
    </source>
</evidence>
<comment type="caution">
    <text evidence="6">The sequence shown here is derived from an EMBL/GenBank/DDBJ whole genome shotgun (WGS) entry which is preliminary data.</text>
</comment>
<dbReference type="GO" id="GO:0046872">
    <property type="term" value="F:metal ion binding"/>
    <property type="evidence" value="ECO:0007669"/>
    <property type="project" value="UniProtKB-KW"/>
</dbReference>
<evidence type="ECO:0000259" key="5">
    <source>
        <dbReference type="PROSITE" id="PS51007"/>
    </source>
</evidence>
<name>A0A4R7BUU6_9HYPH</name>
<dbReference type="OrthoDB" id="7363829at2"/>
<keyword evidence="7" id="KW-1185">Reference proteome</keyword>
<sequence length="113" mass="12323">MAGRRRRPWGLAAQVGAILLGVVAPVQALDPSEQRGLTFVREHCARCHAVGKADASPLAEAPPFRMLHRNYPVEDLAESLAEGITTGHPTMPEFQLDPGQVNDVIAYLKTLER</sequence>
<reference evidence="6 7" key="1">
    <citation type="submission" date="2019-03" db="EMBL/GenBank/DDBJ databases">
        <title>Genomic Encyclopedia of Type Strains, Phase IV (KMG-IV): sequencing the most valuable type-strain genomes for metagenomic binning, comparative biology and taxonomic classification.</title>
        <authorList>
            <person name="Goeker M."/>
        </authorList>
    </citation>
    <scope>NUCLEOTIDE SEQUENCE [LARGE SCALE GENOMIC DNA]</scope>
    <source>
        <strain evidence="6 7">DSM 25903</strain>
    </source>
</reference>
<keyword evidence="3 4" id="KW-0408">Iron</keyword>
<dbReference type="Proteomes" id="UP000295122">
    <property type="component" value="Unassembled WGS sequence"/>
</dbReference>
<dbReference type="EMBL" id="SNZR01000013">
    <property type="protein sequence ID" value="TDR89584.1"/>
    <property type="molecule type" value="Genomic_DNA"/>
</dbReference>
<keyword evidence="2 4" id="KW-0479">Metal-binding</keyword>